<sequence length="75" mass="8166">MECALCKNGITEPGFVTVTLEKKNTILLIKNVPAEVCVNCGHYYLSEETTRLVLQKGKDAVAKGSELEVVNLQVA</sequence>
<dbReference type="NCBIfam" id="TIGR03831">
    <property type="entry name" value="YgiT_finger"/>
    <property type="match status" value="1"/>
</dbReference>
<protein>
    <submittedName>
        <fullName evidence="1">Type II toxin-antitoxin system MqsA family antitoxin</fullName>
    </submittedName>
</protein>
<comment type="caution">
    <text evidence="1">The sequence shown here is derived from an EMBL/GenBank/DDBJ whole genome shotgun (WGS) entry which is preliminary data.</text>
</comment>
<organism evidence="1 2">
    <name type="scientific">Pararcticibacter amylolyticus</name>
    <dbReference type="NCBI Taxonomy" id="2173175"/>
    <lineage>
        <taxon>Bacteria</taxon>
        <taxon>Pseudomonadati</taxon>
        <taxon>Bacteroidota</taxon>
        <taxon>Sphingobacteriia</taxon>
        <taxon>Sphingobacteriales</taxon>
        <taxon>Sphingobacteriaceae</taxon>
        <taxon>Pararcticibacter</taxon>
    </lineage>
</organism>
<dbReference type="AlphaFoldDB" id="A0A2U2PKP6"/>
<accession>A0A2U2PKP6</accession>
<dbReference type="RefSeq" id="WP_109414783.1">
    <property type="nucleotide sequence ID" value="NZ_QEAS01000003.1"/>
</dbReference>
<reference evidence="1 2" key="1">
    <citation type="submission" date="2018-04" db="EMBL/GenBank/DDBJ databases">
        <title>Pedobacter chongqingensis sp. nov., isolated from a rottenly hemp rope.</title>
        <authorList>
            <person name="Cai Y."/>
        </authorList>
    </citation>
    <scope>NUCLEOTIDE SEQUENCE [LARGE SCALE GENOMIC DNA]</scope>
    <source>
        <strain evidence="1 2">FJ4-8</strain>
    </source>
</reference>
<dbReference type="OrthoDB" id="9812340at2"/>
<keyword evidence="2" id="KW-1185">Reference proteome</keyword>
<evidence type="ECO:0000313" key="1">
    <source>
        <dbReference type="EMBL" id="PWG81842.1"/>
    </source>
</evidence>
<gene>
    <name evidence="1" type="ORF">DDR33_05650</name>
</gene>
<dbReference type="EMBL" id="QEAS01000003">
    <property type="protein sequence ID" value="PWG81842.1"/>
    <property type="molecule type" value="Genomic_DNA"/>
</dbReference>
<proteinExistence type="predicted"/>
<dbReference type="Gene3D" id="3.10.20.860">
    <property type="match status" value="1"/>
</dbReference>
<name>A0A2U2PKP6_9SPHI</name>
<evidence type="ECO:0000313" key="2">
    <source>
        <dbReference type="Proteomes" id="UP000245647"/>
    </source>
</evidence>
<dbReference type="Proteomes" id="UP000245647">
    <property type="component" value="Unassembled WGS sequence"/>
</dbReference>
<dbReference type="InterPro" id="IPR022453">
    <property type="entry name" value="Znf_MqsA-type"/>
</dbReference>
<dbReference type="CDD" id="cd12870">
    <property type="entry name" value="MqsA"/>
    <property type="match status" value="1"/>
</dbReference>